<dbReference type="EMBL" id="KI548565">
    <property type="protein sequence ID" value="ESW35920.1"/>
    <property type="molecule type" value="Genomic_DNA"/>
</dbReference>
<organism evidence="2">
    <name type="scientific">Phaseolus vulgaris</name>
    <name type="common">Kidney bean</name>
    <name type="synonym">French bean</name>
    <dbReference type="NCBI Taxonomy" id="3885"/>
    <lineage>
        <taxon>Eukaryota</taxon>
        <taxon>Viridiplantae</taxon>
        <taxon>Streptophyta</taxon>
        <taxon>Embryophyta</taxon>
        <taxon>Tracheophyta</taxon>
        <taxon>Spermatophyta</taxon>
        <taxon>Magnoliopsida</taxon>
        <taxon>eudicotyledons</taxon>
        <taxon>Gunneridae</taxon>
        <taxon>Pentapetalae</taxon>
        <taxon>rosids</taxon>
        <taxon>fabids</taxon>
        <taxon>Fabales</taxon>
        <taxon>Fabaceae</taxon>
        <taxon>Papilionoideae</taxon>
        <taxon>50 kb inversion clade</taxon>
        <taxon>NPAAA clade</taxon>
        <taxon>indigoferoid/millettioid clade</taxon>
        <taxon>Phaseoleae</taxon>
        <taxon>Phaseolus</taxon>
    </lineage>
</organism>
<accession>V7D2Y8</accession>
<evidence type="ECO:0000313" key="2">
    <source>
        <dbReference type="EMBL" id="ESW35920.1"/>
    </source>
</evidence>
<dbReference type="AlphaFoldDB" id="V7D2Y8"/>
<sequence>TSKEGNSSISSQARERRKLLGGHCECLEKQAFGIIINDLAKEKSLKPGEGESPQAWRRRKPSSQEKAKALKPGEGESPQAWRRRKPSSLVKEKGESPSEGESSQAVTANV</sequence>
<reference evidence="2" key="1">
    <citation type="submission" date="2013-04" db="EMBL/GenBank/DDBJ databases">
        <authorList>
            <person name="Schmutz J."/>
            <person name="McClean P."/>
            <person name="Shu S."/>
            <person name="Cregan P."/>
            <person name="Rokhsar D."/>
            <person name="Jackson S."/>
        </authorList>
    </citation>
    <scope>NUCLEOTIDE SEQUENCE</scope>
</reference>
<proteinExistence type="predicted"/>
<evidence type="ECO:0000256" key="1">
    <source>
        <dbReference type="SAM" id="MobiDB-lite"/>
    </source>
</evidence>
<protein>
    <submittedName>
        <fullName evidence="2">Uncharacterized protein</fullName>
    </submittedName>
</protein>
<name>V7D2Y8_PHAVU</name>
<dbReference type="Gramene" id="ESW35920">
    <property type="protein sequence ID" value="ESW35920"/>
    <property type="gene ID" value="PHAVU_L005000g"/>
</dbReference>
<feature type="non-terminal residue" evidence="2">
    <location>
        <position position="1"/>
    </location>
</feature>
<dbReference type="OrthoDB" id="1739203at2759"/>
<feature type="region of interest" description="Disordered" evidence="1">
    <location>
        <begin position="40"/>
        <end position="110"/>
    </location>
</feature>
<feature type="compositionally biased region" description="Basic and acidic residues" evidence="1">
    <location>
        <begin position="62"/>
        <end position="74"/>
    </location>
</feature>
<gene>
    <name evidence="2" type="ORF">PHAVU_L005000g</name>
</gene>
<feature type="compositionally biased region" description="Basic and acidic residues" evidence="1">
    <location>
        <begin position="40"/>
        <end position="49"/>
    </location>
</feature>